<name>A0ABR1YTD4_9PEZI</name>
<organism evidence="2 3">
    <name type="scientific">Phyllosticta capitalensis</name>
    <dbReference type="NCBI Taxonomy" id="121624"/>
    <lineage>
        <taxon>Eukaryota</taxon>
        <taxon>Fungi</taxon>
        <taxon>Dikarya</taxon>
        <taxon>Ascomycota</taxon>
        <taxon>Pezizomycotina</taxon>
        <taxon>Dothideomycetes</taxon>
        <taxon>Dothideomycetes incertae sedis</taxon>
        <taxon>Botryosphaeriales</taxon>
        <taxon>Phyllostictaceae</taxon>
        <taxon>Phyllosticta</taxon>
    </lineage>
</organism>
<feature type="region of interest" description="Disordered" evidence="1">
    <location>
        <begin position="36"/>
        <end position="56"/>
    </location>
</feature>
<sequence length="253" mass="28313">MSSRHVRGPNTLGRGGAVKKWRGLCLREREKRTLSTFGPPSTMSCRKAPPQRGLWPGGERGAVEPWLVQEGRQSQHHNHLLPSFEQLQRRPSALMYPCHTKGDVAIHVVTGSLLRDEEYTSFDNSSLARLQDIYQNIWQAKPIIEFMRQDIHHGRTSGTPGLTSCKRPAVGALEPTNNTELRYERGFERPNSAASVLHSVSFCSCYAPCYAHCHAAVRRLFANHLCWTAGGLFPEGTNINGIDLCRPRAWTGT</sequence>
<accession>A0ABR1YTD4</accession>
<evidence type="ECO:0000313" key="3">
    <source>
        <dbReference type="Proteomes" id="UP001492380"/>
    </source>
</evidence>
<dbReference type="EMBL" id="JBBWRZ010000004">
    <property type="protein sequence ID" value="KAK8238109.1"/>
    <property type="molecule type" value="Genomic_DNA"/>
</dbReference>
<proteinExistence type="predicted"/>
<gene>
    <name evidence="2" type="ORF">HDK90DRAFT_213633</name>
</gene>
<evidence type="ECO:0000256" key="1">
    <source>
        <dbReference type="SAM" id="MobiDB-lite"/>
    </source>
</evidence>
<evidence type="ECO:0000313" key="2">
    <source>
        <dbReference type="EMBL" id="KAK8238109.1"/>
    </source>
</evidence>
<protein>
    <submittedName>
        <fullName evidence="2">Uncharacterized protein</fullName>
    </submittedName>
</protein>
<keyword evidence="3" id="KW-1185">Reference proteome</keyword>
<comment type="caution">
    <text evidence="2">The sequence shown here is derived from an EMBL/GenBank/DDBJ whole genome shotgun (WGS) entry which is preliminary data.</text>
</comment>
<dbReference type="Proteomes" id="UP001492380">
    <property type="component" value="Unassembled WGS sequence"/>
</dbReference>
<reference evidence="2 3" key="1">
    <citation type="submission" date="2024-04" db="EMBL/GenBank/DDBJ databases">
        <title>Phyllosticta paracitricarpa is synonymous to the EU quarantine fungus P. citricarpa based on phylogenomic analyses.</title>
        <authorList>
            <consortium name="Lawrence Berkeley National Laboratory"/>
            <person name="Van Ingen-Buijs V.A."/>
            <person name="Van Westerhoven A.C."/>
            <person name="Haridas S."/>
            <person name="Skiadas P."/>
            <person name="Martin F."/>
            <person name="Groenewald J.Z."/>
            <person name="Crous P.W."/>
            <person name="Seidl M.F."/>
        </authorList>
    </citation>
    <scope>NUCLEOTIDE SEQUENCE [LARGE SCALE GENOMIC DNA]</scope>
    <source>
        <strain evidence="2 3">CBS 123374</strain>
    </source>
</reference>